<keyword evidence="1" id="KW-1133">Transmembrane helix</keyword>
<name>A0A9D7SAV6_9BACT</name>
<feature type="transmembrane region" description="Helical" evidence="1">
    <location>
        <begin position="12"/>
        <end position="35"/>
    </location>
</feature>
<feature type="domain" description="Gliding motility protein GldL-like N-terminal" evidence="2">
    <location>
        <begin position="16"/>
        <end position="76"/>
    </location>
</feature>
<protein>
    <submittedName>
        <fullName evidence="3">Gliding motility protein GldL</fullName>
    </submittedName>
</protein>
<dbReference type="InterPro" id="IPR055087">
    <property type="entry name" value="GldL-like_N"/>
</dbReference>
<accession>A0A9D7SAV6</accession>
<evidence type="ECO:0000256" key="1">
    <source>
        <dbReference type="SAM" id="Phobius"/>
    </source>
</evidence>
<dbReference type="Proteomes" id="UP000808349">
    <property type="component" value="Unassembled WGS sequence"/>
</dbReference>
<dbReference type="AlphaFoldDB" id="A0A9D7SAV6"/>
<proteinExistence type="predicted"/>
<gene>
    <name evidence="3" type="primary">gldL</name>
    <name evidence="3" type="ORF">IPO85_11275</name>
</gene>
<sequence>MAIYKQNWFKYAKNLVIGVGASVVMIGALFKILSLEGGDQMLTAGLVTEAFLFLLLGLIPPDKDYYWEKLYPGLEDYESRINPLTEGPQKGGARPINGDVVENQLGGMLGELQMMSKSLGSLKALQEVDFSKTGDQIKGMGNFYTRMNEAMAELGNSLEDTKNYKNQVAALNKNLTNLNSVYGNILGAYKTMGSSQS</sequence>
<evidence type="ECO:0000313" key="4">
    <source>
        <dbReference type="Proteomes" id="UP000808349"/>
    </source>
</evidence>
<reference evidence="3 4" key="1">
    <citation type="submission" date="2020-10" db="EMBL/GenBank/DDBJ databases">
        <title>Connecting structure to function with the recovery of over 1000 high-quality activated sludge metagenome-assembled genomes encoding full-length rRNA genes using long-read sequencing.</title>
        <authorList>
            <person name="Singleton C.M."/>
            <person name="Petriglieri F."/>
            <person name="Kristensen J.M."/>
            <person name="Kirkegaard R.H."/>
            <person name="Michaelsen T.Y."/>
            <person name="Andersen M.H."/>
            <person name="Karst S.M."/>
            <person name="Dueholm M.S."/>
            <person name="Nielsen P.H."/>
            <person name="Albertsen M."/>
        </authorList>
    </citation>
    <scope>NUCLEOTIDE SEQUENCE [LARGE SCALE GENOMIC DNA]</scope>
    <source>
        <strain evidence="3">Ribe_18-Q3-R11-54_BAT3C.373</strain>
    </source>
</reference>
<feature type="transmembrane region" description="Helical" evidence="1">
    <location>
        <begin position="41"/>
        <end position="59"/>
    </location>
</feature>
<keyword evidence="1" id="KW-0812">Transmembrane</keyword>
<keyword evidence="1" id="KW-0472">Membrane</keyword>
<dbReference type="InterPro" id="IPR019852">
    <property type="entry name" value="Motility-assoc_prot_GldL"/>
</dbReference>
<organism evidence="3 4">
    <name type="scientific">Candidatus Defluviibacterium haderslevense</name>
    <dbReference type="NCBI Taxonomy" id="2981993"/>
    <lineage>
        <taxon>Bacteria</taxon>
        <taxon>Pseudomonadati</taxon>
        <taxon>Bacteroidota</taxon>
        <taxon>Saprospiria</taxon>
        <taxon>Saprospirales</taxon>
        <taxon>Saprospiraceae</taxon>
        <taxon>Candidatus Defluviibacterium</taxon>
    </lineage>
</organism>
<dbReference type="Pfam" id="PF22827">
    <property type="entry name" value="GldL_N"/>
    <property type="match status" value="1"/>
</dbReference>
<comment type="caution">
    <text evidence="3">The sequence shown here is derived from an EMBL/GenBank/DDBJ whole genome shotgun (WGS) entry which is preliminary data.</text>
</comment>
<dbReference type="EMBL" id="JADKFW010000007">
    <property type="protein sequence ID" value="MBK9718071.1"/>
    <property type="molecule type" value="Genomic_DNA"/>
</dbReference>
<evidence type="ECO:0000313" key="3">
    <source>
        <dbReference type="EMBL" id="MBK9718071.1"/>
    </source>
</evidence>
<dbReference type="NCBIfam" id="TIGR03513">
    <property type="entry name" value="GldL_gliding"/>
    <property type="match status" value="1"/>
</dbReference>
<evidence type="ECO:0000259" key="2">
    <source>
        <dbReference type="Pfam" id="PF22827"/>
    </source>
</evidence>